<dbReference type="EMBL" id="HE601351">
    <property type="protein sequence ID" value="CAP30290.2"/>
    <property type="molecule type" value="Genomic_DNA"/>
</dbReference>
<dbReference type="GO" id="GO:0005975">
    <property type="term" value="P:carbohydrate metabolic process"/>
    <property type="evidence" value="ECO:0007669"/>
    <property type="project" value="InterPro"/>
</dbReference>
<dbReference type="InterPro" id="IPR017853">
    <property type="entry name" value="GH"/>
</dbReference>
<gene>
    <name evidence="6" type="primary">atgp-2</name>
    <name evidence="4" type="synonym">Cbr-atgp-2</name>
    <name evidence="6" type="ORF">CBG11071</name>
    <name evidence="4" type="ORF">CBG_11071</name>
</gene>
<accession>A8XCC3</accession>
<evidence type="ECO:0000256" key="1">
    <source>
        <dbReference type="SAM" id="MobiDB-lite"/>
    </source>
</evidence>
<evidence type="ECO:0000313" key="4">
    <source>
        <dbReference type="EMBL" id="CAP30290.2"/>
    </source>
</evidence>
<dbReference type="SUPFAM" id="SSF51445">
    <property type="entry name" value="(Trans)glycosidases"/>
    <property type="match status" value="1"/>
</dbReference>
<keyword evidence="2" id="KW-0472">Membrane</keyword>
<dbReference type="STRING" id="6238.A8XCC3"/>
<organism evidence="4 5">
    <name type="scientific">Caenorhabditis briggsae</name>
    <dbReference type="NCBI Taxonomy" id="6238"/>
    <lineage>
        <taxon>Eukaryota</taxon>
        <taxon>Metazoa</taxon>
        <taxon>Ecdysozoa</taxon>
        <taxon>Nematoda</taxon>
        <taxon>Chromadorea</taxon>
        <taxon>Rhabditida</taxon>
        <taxon>Rhabditina</taxon>
        <taxon>Rhabditomorpha</taxon>
        <taxon>Rhabditoidea</taxon>
        <taxon>Rhabditidae</taxon>
        <taxon>Peloderinae</taxon>
        <taxon>Caenorhabditis</taxon>
    </lineage>
</organism>
<dbReference type="PANTHER" id="PTHR10357:SF230">
    <property type="entry name" value="GLYCOSYL HYDROLASE FAMILY 13 CATALYTIC DOMAIN-CONTAINING PROTEIN"/>
    <property type="match status" value="1"/>
</dbReference>
<dbReference type="Pfam" id="PF16028">
    <property type="entry name" value="SLC3A2_N"/>
    <property type="match status" value="1"/>
</dbReference>
<dbReference type="Gene3D" id="3.20.20.80">
    <property type="entry name" value="Glycosidases"/>
    <property type="match status" value="2"/>
</dbReference>
<evidence type="ECO:0000313" key="5">
    <source>
        <dbReference type="Proteomes" id="UP000008549"/>
    </source>
</evidence>
<dbReference type="InterPro" id="IPR006047">
    <property type="entry name" value="GH13_cat_dom"/>
</dbReference>
<keyword evidence="5" id="KW-1185">Reference proteome</keyword>
<feature type="domain" description="Glycosyl hydrolase family 13 catalytic" evidence="3">
    <location>
        <begin position="160"/>
        <end position="562"/>
    </location>
</feature>
<dbReference type="FunCoup" id="A8XCC3">
    <property type="interactions" value="19"/>
</dbReference>
<reference evidence="4 5" key="2">
    <citation type="journal article" date="2011" name="PLoS Genet.">
        <title>Caenorhabditis briggsae recombinant inbred line genotypes reveal inter-strain incompatibility and the evolution of recombination.</title>
        <authorList>
            <person name="Ross J.A."/>
            <person name="Koboldt D.C."/>
            <person name="Staisch J.E."/>
            <person name="Chamberlin H.M."/>
            <person name="Gupta B.P."/>
            <person name="Miller R.D."/>
            <person name="Baird S.E."/>
            <person name="Haag E.S."/>
        </authorList>
    </citation>
    <scope>NUCLEOTIDE SEQUENCE [LARGE SCALE GENOMIC DNA]</scope>
    <source>
        <strain evidence="4 5">AF16</strain>
    </source>
</reference>
<reference evidence="4 5" key="1">
    <citation type="journal article" date="2003" name="PLoS Biol.">
        <title>The genome sequence of Caenorhabditis briggsae: a platform for comparative genomics.</title>
        <authorList>
            <person name="Stein L.D."/>
            <person name="Bao Z."/>
            <person name="Blasiar D."/>
            <person name="Blumenthal T."/>
            <person name="Brent M.R."/>
            <person name="Chen N."/>
            <person name="Chinwalla A."/>
            <person name="Clarke L."/>
            <person name="Clee C."/>
            <person name="Coghlan A."/>
            <person name="Coulson A."/>
            <person name="D'Eustachio P."/>
            <person name="Fitch D.H."/>
            <person name="Fulton L.A."/>
            <person name="Fulton R.E."/>
            <person name="Griffiths-Jones S."/>
            <person name="Harris T.W."/>
            <person name="Hillier L.W."/>
            <person name="Kamath R."/>
            <person name="Kuwabara P.E."/>
            <person name="Mardis E.R."/>
            <person name="Marra M.A."/>
            <person name="Miner T.L."/>
            <person name="Minx P."/>
            <person name="Mullikin J.C."/>
            <person name="Plumb R.W."/>
            <person name="Rogers J."/>
            <person name="Schein J.E."/>
            <person name="Sohrmann M."/>
            <person name="Spieth J."/>
            <person name="Stajich J.E."/>
            <person name="Wei C."/>
            <person name="Willey D."/>
            <person name="Wilson R.K."/>
            <person name="Durbin R."/>
            <person name="Waterston R.H."/>
        </authorList>
    </citation>
    <scope>NUCLEOTIDE SEQUENCE [LARGE SCALE GENOMIC DNA]</scope>
    <source>
        <strain evidence="4 5">AF16</strain>
    </source>
</reference>
<sequence>MDATDRLMPGPEGKTPRLILRLQTISKSSQNLRIFRFYEVDRGNKTESYISAVSGNPVVPEHIMLKEKRPDPEEPAPQKPWERPPVVARPKNPDQIGLSEEELEEFRNDPCWKFIRTVLFILFWLIWLALFAAAILLVCLSPACIVREKPNWWQTAVAYHVWIPSFQDSDGDGVGDVEGLIDRLDQLRKSGVQTVWPSPFLISDDEKTAVRSFSQMDPKLGVNQKADELIEKIHEKEMKIIISIPIATTSLEHEWFLNSASASKTPNANYSQFYTWVSKAADSNFFAEHKNLFYLHEKGNAKSAVLNWQNSNLREHMFNALSSWIDRGIDGFELLGIEYLARTPNGTEPEWNAIYDVIRDIRFHVDTYSNESTIAKGKKVALFSTREEAKEKDKKRMAKAGMDTVINYELGEVEKDTKICHKNEGSVATCVHEILSDVLLFHSLNEQVWPHWRFGSPDLARLASRVGSRPHAQLLMMLQMVLPGTNNIYYGEEIGMRNLANDSRVPPQRGAMQWDDSLNGGFTSAISPPVPSNIDVANINWKRQYSEPQSTLKIFAKLAKLRQREDALKTGTTLIGRLVDGAFTVTRFNNFENRTTGNIYVAALNFAEHPVKLPLTDLPNNEKLQKSTIVTATSNCEAFYARQTVDFGGKEVELEPNQGVVFRYSA</sequence>
<dbReference type="AlphaFoldDB" id="A8XCC3"/>
<evidence type="ECO:0000259" key="3">
    <source>
        <dbReference type="SMART" id="SM00642"/>
    </source>
</evidence>
<dbReference type="SMART" id="SM00642">
    <property type="entry name" value="Aamy"/>
    <property type="match status" value="1"/>
</dbReference>
<dbReference type="WormBase" id="CBG11071">
    <property type="protein sequence ID" value="CBP38846"/>
    <property type="gene ID" value="WBGene00032258"/>
    <property type="gene designation" value="Cbr-atgp-2"/>
</dbReference>
<evidence type="ECO:0000256" key="2">
    <source>
        <dbReference type="SAM" id="Phobius"/>
    </source>
</evidence>
<name>A8XCC3_CAEBR</name>
<dbReference type="eggNOG" id="KOG0471">
    <property type="taxonomic scope" value="Eukaryota"/>
</dbReference>
<dbReference type="InParanoid" id="A8XCC3"/>
<keyword evidence="2" id="KW-1133">Transmembrane helix</keyword>
<dbReference type="InterPro" id="IPR031984">
    <property type="entry name" value="SLC3A2_N"/>
</dbReference>
<feature type="transmembrane region" description="Helical" evidence="2">
    <location>
        <begin position="117"/>
        <end position="138"/>
    </location>
</feature>
<dbReference type="Proteomes" id="UP000008549">
    <property type="component" value="Unassembled WGS sequence"/>
</dbReference>
<feature type="region of interest" description="Disordered" evidence="1">
    <location>
        <begin position="68"/>
        <end position="93"/>
    </location>
</feature>
<dbReference type="PANTHER" id="PTHR10357">
    <property type="entry name" value="ALPHA-AMYLASE FAMILY MEMBER"/>
    <property type="match status" value="1"/>
</dbReference>
<keyword evidence="2" id="KW-0812">Transmembrane</keyword>
<protein>
    <submittedName>
        <fullName evidence="4">Protein CBR-ATGP-2</fullName>
    </submittedName>
</protein>
<proteinExistence type="predicted"/>
<dbReference type="OMA" id="PNGEKWA"/>
<dbReference type="Pfam" id="PF00128">
    <property type="entry name" value="Alpha-amylase"/>
    <property type="match status" value="1"/>
</dbReference>
<dbReference type="HOGENOM" id="CLU_006462_8_0_1"/>
<evidence type="ECO:0000313" key="6">
    <source>
        <dbReference type="WormBase" id="CBG11071"/>
    </source>
</evidence>